<dbReference type="STRING" id="246194.CHY_0815"/>
<protein>
    <submittedName>
        <fullName evidence="8">Putative fosmidomycin resistance protein</fullName>
    </submittedName>
</protein>
<dbReference type="KEGG" id="chy:CHY_0815"/>
<dbReference type="AlphaFoldDB" id="Q3ADW5"/>
<feature type="transmembrane region" description="Helical" evidence="6">
    <location>
        <begin position="353"/>
        <end position="375"/>
    </location>
</feature>
<name>Q3ADW5_CARHZ</name>
<feature type="transmembrane region" description="Helical" evidence="6">
    <location>
        <begin position="58"/>
        <end position="78"/>
    </location>
</feature>
<evidence type="ECO:0000256" key="4">
    <source>
        <dbReference type="ARBA" id="ARBA00022989"/>
    </source>
</evidence>
<organism evidence="8 9">
    <name type="scientific">Carboxydothermus hydrogenoformans (strain ATCC BAA-161 / DSM 6008 / Z-2901)</name>
    <dbReference type="NCBI Taxonomy" id="246194"/>
    <lineage>
        <taxon>Bacteria</taxon>
        <taxon>Bacillati</taxon>
        <taxon>Bacillota</taxon>
        <taxon>Clostridia</taxon>
        <taxon>Thermoanaerobacterales</taxon>
        <taxon>Thermoanaerobacteraceae</taxon>
        <taxon>Carboxydothermus</taxon>
    </lineage>
</organism>
<dbReference type="Gene3D" id="1.20.1250.20">
    <property type="entry name" value="MFS general substrate transporter like domains"/>
    <property type="match status" value="2"/>
</dbReference>
<feature type="transmembrane region" description="Helical" evidence="6">
    <location>
        <begin position="173"/>
        <end position="192"/>
    </location>
</feature>
<feature type="domain" description="Major facilitator superfamily (MFS) profile" evidence="7">
    <location>
        <begin position="20"/>
        <end position="407"/>
    </location>
</feature>
<dbReference type="GO" id="GO:0022857">
    <property type="term" value="F:transmembrane transporter activity"/>
    <property type="evidence" value="ECO:0007669"/>
    <property type="project" value="InterPro"/>
</dbReference>
<dbReference type="EMBL" id="CP000141">
    <property type="protein sequence ID" value="ABB13696.1"/>
    <property type="molecule type" value="Genomic_DNA"/>
</dbReference>
<sequence length="414" mass="44109">MGEVILLEKAVKSAKPNLGVLLLLSMGHLVTDMAQGALPALLPILKQAFALNYAKTSLLVLMSNIASSVIQPFFGYIADRRPARWLLPLGCLLAGVGVAVTGRMPWFSLLLIVVTIASVGVAAYHPEGSRVANLASGVRKGRGMAVFSVGGNLGFGLGSIYMAWLLSKGGLKATVFFLLPSLLIAVLFLFSWPRLTSLRDEVVEKKAKGNGQGSGQEIKAESKKRTIAAFFLLLLYIVFRTWMHAGLYTYVPLYYTDYLKGDPHLAGYIVSVFLLAGAVGTLLGGPLTDILGAPKVMAGSMALLIPLIFFFSRTNNGFVYFVLLALVGATLISTFSTTVVLGQQLIPHRKGLASGFTMGFGVGMGGVGVTLLGVLADHLGVPAVFHVLNILAVGGFVLALILIRYFPWSSKTME</sequence>
<keyword evidence="3 6" id="KW-0812">Transmembrane</keyword>
<evidence type="ECO:0000259" key="7">
    <source>
        <dbReference type="PROSITE" id="PS50850"/>
    </source>
</evidence>
<evidence type="ECO:0000256" key="6">
    <source>
        <dbReference type="SAM" id="Phobius"/>
    </source>
</evidence>
<evidence type="ECO:0000313" key="9">
    <source>
        <dbReference type="Proteomes" id="UP000002706"/>
    </source>
</evidence>
<evidence type="ECO:0000256" key="5">
    <source>
        <dbReference type="ARBA" id="ARBA00023136"/>
    </source>
</evidence>
<dbReference type="InParanoid" id="Q3ADW5"/>
<dbReference type="CDD" id="cd17478">
    <property type="entry name" value="MFS_FsR"/>
    <property type="match status" value="1"/>
</dbReference>
<dbReference type="PROSITE" id="PS50850">
    <property type="entry name" value="MFS"/>
    <property type="match status" value="1"/>
</dbReference>
<comment type="subcellular location">
    <subcellularLocation>
        <location evidence="1">Cell membrane</location>
        <topology evidence="1">Multi-pass membrane protein</topology>
    </subcellularLocation>
</comment>
<evidence type="ECO:0000256" key="1">
    <source>
        <dbReference type="ARBA" id="ARBA00004651"/>
    </source>
</evidence>
<dbReference type="GO" id="GO:0005886">
    <property type="term" value="C:plasma membrane"/>
    <property type="evidence" value="ECO:0007669"/>
    <property type="project" value="UniProtKB-SubCell"/>
</dbReference>
<gene>
    <name evidence="8" type="ordered locus">CHY_0815</name>
</gene>
<dbReference type="InterPro" id="IPR011701">
    <property type="entry name" value="MFS"/>
</dbReference>
<proteinExistence type="predicted"/>
<dbReference type="eggNOG" id="COG2814">
    <property type="taxonomic scope" value="Bacteria"/>
</dbReference>
<keyword evidence="2" id="KW-0813">Transport</keyword>
<feature type="transmembrane region" description="Helical" evidence="6">
    <location>
        <begin position="85"/>
        <end position="100"/>
    </location>
</feature>
<feature type="transmembrane region" description="Helical" evidence="6">
    <location>
        <begin position="20"/>
        <end position="38"/>
    </location>
</feature>
<dbReference type="Pfam" id="PF07690">
    <property type="entry name" value="MFS_1"/>
    <property type="match status" value="1"/>
</dbReference>
<reference evidence="8 9" key="1">
    <citation type="journal article" date="2005" name="PLoS Genet.">
        <title>Life in hot carbon monoxide: the complete genome sequence of Carboxydothermus hydrogenoformans Z-2901.</title>
        <authorList>
            <person name="Wu M."/>
            <person name="Ren Q."/>
            <person name="Durkin A.S."/>
            <person name="Daugherty S.C."/>
            <person name="Brinkac L.M."/>
            <person name="Dodson R.J."/>
            <person name="Madupu R."/>
            <person name="Sullivan S.A."/>
            <person name="Kolonay J.F."/>
            <person name="Haft D.H."/>
            <person name="Nelson W.C."/>
            <person name="Tallon L.J."/>
            <person name="Jones K.M."/>
            <person name="Ulrich L.E."/>
            <person name="Gonzalez J.M."/>
            <person name="Zhulin I.B."/>
            <person name="Robb F.T."/>
            <person name="Eisen J.A."/>
        </authorList>
    </citation>
    <scope>NUCLEOTIDE SEQUENCE [LARGE SCALE GENOMIC DNA]</scope>
    <source>
        <strain evidence="9">ATCC BAA-161 / DSM 6008 / Z-2901</strain>
    </source>
</reference>
<dbReference type="PANTHER" id="PTHR43129:SF1">
    <property type="entry name" value="FOSMIDOMYCIN RESISTANCE PROTEIN"/>
    <property type="match status" value="1"/>
</dbReference>
<evidence type="ECO:0000256" key="3">
    <source>
        <dbReference type="ARBA" id="ARBA00022692"/>
    </source>
</evidence>
<feature type="transmembrane region" description="Helical" evidence="6">
    <location>
        <begin position="227"/>
        <end position="245"/>
    </location>
</feature>
<feature type="transmembrane region" description="Helical" evidence="6">
    <location>
        <begin position="265"/>
        <end position="284"/>
    </location>
</feature>
<keyword evidence="4 6" id="KW-1133">Transmembrane helix</keyword>
<keyword evidence="5 6" id="KW-0472">Membrane</keyword>
<dbReference type="HOGENOM" id="CLU_040537_0_0_9"/>
<accession>Q3ADW5</accession>
<evidence type="ECO:0000313" key="8">
    <source>
        <dbReference type="EMBL" id="ABB13696.1"/>
    </source>
</evidence>
<feature type="transmembrane region" description="Helical" evidence="6">
    <location>
        <begin position="106"/>
        <end position="124"/>
    </location>
</feature>
<dbReference type="Proteomes" id="UP000002706">
    <property type="component" value="Chromosome"/>
</dbReference>
<feature type="transmembrane region" description="Helical" evidence="6">
    <location>
        <begin position="296"/>
        <end position="312"/>
    </location>
</feature>
<feature type="transmembrane region" description="Helical" evidence="6">
    <location>
        <begin position="318"/>
        <end position="341"/>
    </location>
</feature>
<dbReference type="SUPFAM" id="SSF103473">
    <property type="entry name" value="MFS general substrate transporter"/>
    <property type="match status" value="1"/>
</dbReference>
<dbReference type="OrthoDB" id="9770492at2"/>
<dbReference type="InterPro" id="IPR020846">
    <property type="entry name" value="MFS_dom"/>
</dbReference>
<feature type="transmembrane region" description="Helical" evidence="6">
    <location>
        <begin position="145"/>
        <end position="167"/>
    </location>
</feature>
<keyword evidence="9" id="KW-1185">Reference proteome</keyword>
<evidence type="ECO:0000256" key="2">
    <source>
        <dbReference type="ARBA" id="ARBA00022448"/>
    </source>
</evidence>
<feature type="transmembrane region" description="Helical" evidence="6">
    <location>
        <begin position="387"/>
        <end position="406"/>
    </location>
</feature>
<dbReference type="InterPro" id="IPR036259">
    <property type="entry name" value="MFS_trans_sf"/>
</dbReference>
<dbReference type="PANTHER" id="PTHR43129">
    <property type="entry name" value="FOSMIDOMYCIN RESISTANCE PROTEIN"/>
    <property type="match status" value="1"/>
</dbReference>